<dbReference type="AlphaFoldDB" id="M8CSF1"/>
<sequence length="686" mass="78345">MAAAADHDDDFMEPPVRSSSLPVKYVASVSRCTPISISSIVNDFNDEKKRLAREMKFDGILKLPEITNSREFSHNLLSRVSTEDIAIRMGDGSLLYFTDGDVHKVLGIPFMGKELRIPSMEEINHIKNIICIRLNVPEFKKITRTVLTDILSKKHEAPMSDDEVAAFKTAFILLVMTKFLAPQTLLDNICPRYFMALKNLDDIHNWNWARYVVNDIIAAARALANKLTDETKATYINGCVIFLQIFYLDNLELGPLSLKHDCFPRIMAYDKHAIKVRMSMDLKEKNQYKPTQFGMMKLRPRSEVCYNRHTMGMMSAFRAESGAVPSEINPDNSKLQHPSALAQMQFTTNIPTANNLHAKTSTSMGTPGSNGSLDLNRSVKSEQETSLNLNKTYPRQSLCDIEPPSFDLGIDLTPVQESKKVNWIKNYQTEDVSSSTWVAHVKPTAIKLTGTDIHNFIEGNDRVEYPTVSLYTRRLIQLDFEMYGETDAYGRRHFIEPDFGVHAIAGGDYWNPELFRQQFTGPHLKYNVSKCENIHVSLCDIKHWSCYTFNLHRRVIYILDSSKPEKSEDVRQYSRHTWIVPMLASAMQQCLSLFFSDWKEDVTTWAYKEPGVPTHRFEVESGVYTLEFMKNWKGTDVAKELNSACIDKVRANILLDILTIRDNVAALPDFVKQLVRQYEDGVVVKK</sequence>
<dbReference type="SUPFAM" id="SSF54001">
    <property type="entry name" value="Cysteine proteinases"/>
    <property type="match status" value="1"/>
</dbReference>
<dbReference type="Gene3D" id="3.40.395.10">
    <property type="entry name" value="Adenoviral Proteinase, Chain A"/>
    <property type="match status" value="1"/>
</dbReference>
<evidence type="ECO:0008006" key="2">
    <source>
        <dbReference type="Google" id="ProtNLM"/>
    </source>
</evidence>
<organism evidence="1">
    <name type="scientific">Aegilops tauschii</name>
    <name type="common">Tausch's goatgrass</name>
    <name type="synonym">Aegilops squarrosa</name>
    <dbReference type="NCBI Taxonomy" id="37682"/>
    <lineage>
        <taxon>Eukaryota</taxon>
        <taxon>Viridiplantae</taxon>
        <taxon>Streptophyta</taxon>
        <taxon>Embryophyta</taxon>
        <taxon>Tracheophyta</taxon>
        <taxon>Spermatophyta</taxon>
        <taxon>Magnoliopsida</taxon>
        <taxon>Liliopsida</taxon>
        <taxon>Poales</taxon>
        <taxon>Poaceae</taxon>
        <taxon>BOP clade</taxon>
        <taxon>Pooideae</taxon>
        <taxon>Triticodae</taxon>
        <taxon>Triticeae</taxon>
        <taxon>Triticinae</taxon>
        <taxon>Aegilops</taxon>
    </lineage>
</organism>
<evidence type="ECO:0000313" key="1">
    <source>
        <dbReference type="EnsemblPlants" id="EMT26626"/>
    </source>
</evidence>
<name>M8CSF1_AEGTA</name>
<dbReference type="EnsemblPlants" id="EMT26626">
    <property type="protein sequence ID" value="EMT26626"/>
    <property type="gene ID" value="F775_23040"/>
</dbReference>
<accession>M8CSF1</accession>
<dbReference type="ExpressionAtlas" id="M8CSF1">
    <property type="expression patterns" value="baseline"/>
</dbReference>
<reference evidence="1" key="1">
    <citation type="submission" date="2015-06" db="UniProtKB">
        <authorList>
            <consortium name="EnsemblPlants"/>
        </authorList>
    </citation>
    <scope>IDENTIFICATION</scope>
</reference>
<dbReference type="InterPro" id="IPR038765">
    <property type="entry name" value="Papain-like_cys_pep_sf"/>
</dbReference>
<proteinExistence type="predicted"/>
<dbReference type="PANTHER" id="PTHR34835">
    <property type="entry name" value="OS07G0283600 PROTEIN-RELATED"/>
    <property type="match status" value="1"/>
</dbReference>
<dbReference type="PANTHER" id="PTHR34835:SF43">
    <property type="entry name" value="OS01G0152500 PROTEIN"/>
    <property type="match status" value="1"/>
</dbReference>
<protein>
    <recommendedName>
        <fullName evidence="2">Ubiquitin-like protease family profile domain-containing protein</fullName>
    </recommendedName>
</protein>